<dbReference type="InterPro" id="IPR003661">
    <property type="entry name" value="HisK_dim/P_dom"/>
</dbReference>
<dbReference type="SUPFAM" id="SSF55874">
    <property type="entry name" value="ATPase domain of HSP90 chaperone/DNA topoisomerase II/histidine kinase"/>
    <property type="match status" value="1"/>
</dbReference>
<dbReference type="InterPro" id="IPR013767">
    <property type="entry name" value="PAS_fold"/>
</dbReference>
<evidence type="ECO:0000259" key="9">
    <source>
        <dbReference type="PROSITE" id="PS50112"/>
    </source>
</evidence>
<feature type="domain" description="PAC" evidence="10">
    <location>
        <begin position="398"/>
        <end position="454"/>
    </location>
</feature>
<dbReference type="PATRIC" id="fig|56107.3.peg.4873"/>
<evidence type="ECO:0000259" key="8">
    <source>
        <dbReference type="PROSITE" id="PS50109"/>
    </source>
</evidence>
<dbReference type="CDD" id="cd00082">
    <property type="entry name" value="HisKA"/>
    <property type="match status" value="1"/>
</dbReference>
<evidence type="ECO:0000256" key="5">
    <source>
        <dbReference type="ARBA" id="ARBA00022777"/>
    </source>
</evidence>
<dbReference type="InterPro" id="IPR004358">
    <property type="entry name" value="Sig_transdc_His_kin-like_C"/>
</dbReference>
<dbReference type="InterPro" id="IPR005467">
    <property type="entry name" value="His_kinase_dom"/>
</dbReference>
<dbReference type="STRING" id="56107.Cylst_4442"/>
<dbReference type="InterPro" id="IPR000700">
    <property type="entry name" value="PAS-assoc_C"/>
</dbReference>
<feature type="domain" description="PAS" evidence="9">
    <location>
        <begin position="625"/>
        <end position="694"/>
    </location>
</feature>
<comment type="catalytic activity">
    <reaction evidence="1">
        <text>ATP + protein L-histidine = ADP + protein N-phospho-L-histidine.</text>
        <dbReference type="EC" id="2.7.13.3"/>
    </reaction>
</comment>
<dbReference type="CDD" id="cd00130">
    <property type="entry name" value="PAS"/>
    <property type="match status" value="4"/>
</dbReference>
<dbReference type="PRINTS" id="PR00344">
    <property type="entry name" value="BCTRLSENSOR"/>
</dbReference>
<dbReference type="GO" id="GO:0000155">
    <property type="term" value="F:phosphorelay sensor kinase activity"/>
    <property type="evidence" value="ECO:0007669"/>
    <property type="project" value="InterPro"/>
</dbReference>
<feature type="coiled-coil region" evidence="7">
    <location>
        <begin position="573"/>
        <end position="635"/>
    </location>
</feature>
<dbReference type="SMART" id="SM00086">
    <property type="entry name" value="PAC"/>
    <property type="match status" value="4"/>
</dbReference>
<dbReference type="PROSITE" id="PS50109">
    <property type="entry name" value="HIS_KIN"/>
    <property type="match status" value="1"/>
</dbReference>
<feature type="domain" description="PAS" evidence="9">
    <location>
        <begin position="473"/>
        <end position="524"/>
    </location>
</feature>
<evidence type="ECO:0000313" key="11">
    <source>
        <dbReference type="EMBL" id="AFZ26527.1"/>
    </source>
</evidence>
<feature type="domain" description="PAC" evidence="10">
    <location>
        <begin position="223"/>
        <end position="279"/>
    </location>
</feature>
<dbReference type="InterPro" id="IPR052162">
    <property type="entry name" value="Sensor_kinase/Photoreceptor"/>
</dbReference>
<dbReference type="InterPro" id="IPR001610">
    <property type="entry name" value="PAC"/>
</dbReference>
<dbReference type="Pfam" id="PF02518">
    <property type="entry name" value="HATPase_c"/>
    <property type="match status" value="1"/>
</dbReference>
<dbReference type="Gene3D" id="1.10.287.130">
    <property type="match status" value="1"/>
</dbReference>
<dbReference type="AlphaFoldDB" id="K9X4D8"/>
<dbReference type="PANTHER" id="PTHR43304:SF1">
    <property type="entry name" value="PAC DOMAIN-CONTAINING PROTEIN"/>
    <property type="match status" value="1"/>
</dbReference>
<evidence type="ECO:0000256" key="7">
    <source>
        <dbReference type="SAM" id="Coils"/>
    </source>
</evidence>
<reference evidence="11 12" key="1">
    <citation type="submission" date="2012-06" db="EMBL/GenBank/DDBJ databases">
        <title>Finished chromosome of genome of Cylindrospermum stagnale PCC 7417.</title>
        <authorList>
            <consortium name="US DOE Joint Genome Institute"/>
            <person name="Gugger M."/>
            <person name="Coursin T."/>
            <person name="Rippka R."/>
            <person name="Tandeau De Marsac N."/>
            <person name="Huntemann M."/>
            <person name="Wei C.-L."/>
            <person name="Han J."/>
            <person name="Detter J.C."/>
            <person name="Han C."/>
            <person name="Tapia R."/>
            <person name="Chen A."/>
            <person name="Kyrpides N."/>
            <person name="Mavromatis K."/>
            <person name="Markowitz V."/>
            <person name="Szeto E."/>
            <person name="Ivanova N."/>
            <person name="Pagani I."/>
            <person name="Pati A."/>
            <person name="Goodwin L."/>
            <person name="Nordberg H.P."/>
            <person name="Cantor M.N."/>
            <person name="Hua S.X."/>
            <person name="Woyke T."/>
            <person name="Kerfeld C.A."/>
        </authorList>
    </citation>
    <scope>NUCLEOTIDE SEQUENCE [LARGE SCALE GENOMIC DNA]</scope>
    <source>
        <strain evidence="11 12">PCC 7417</strain>
    </source>
</reference>
<evidence type="ECO:0000256" key="3">
    <source>
        <dbReference type="ARBA" id="ARBA00022553"/>
    </source>
</evidence>
<dbReference type="PANTHER" id="PTHR43304">
    <property type="entry name" value="PHYTOCHROME-LIKE PROTEIN CPH1"/>
    <property type="match status" value="1"/>
</dbReference>
<dbReference type="Proteomes" id="UP000010475">
    <property type="component" value="Chromosome"/>
</dbReference>
<dbReference type="EMBL" id="CP003642">
    <property type="protein sequence ID" value="AFZ26527.1"/>
    <property type="molecule type" value="Genomic_DNA"/>
</dbReference>
<dbReference type="InterPro" id="IPR003594">
    <property type="entry name" value="HATPase_dom"/>
</dbReference>
<dbReference type="eggNOG" id="COG2202">
    <property type="taxonomic scope" value="Bacteria"/>
</dbReference>
<dbReference type="SMART" id="SM00388">
    <property type="entry name" value="HisKA"/>
    <property type="match status" value="1"/>
</dbReference>
<evidence type="ECO:0000256" key="6">
    <source>
        <dbReference type="ARBA" id="ARBA00023012"/>
    </source>
</evidence>
<organism evidence="11 12">
    <name type="scientific">Cylindrospermum stagnale PCC 7417</name>
    <dbReference type="NCBI Taxonomy" id="56107"/>
    <lineage>
        <taxon>Bacteria</taxon>
        <taxon>Bacillati</taxon>
        <taxon>Cyanobacteriota</taxon>
        <taxon>Cyanophyceae</taxon>
        <taxon>Nostocales</taxon>
        <taxon>Nostocaceae</taxon>
        <taxon>Cylindrospermum</taxon>
    </lineage>
</organism>
<sequence>MQKKNPLQQQEAASNYPLKDQQENFSVTFLLQIINGAEEPIFVKDSQHRWVLLNDAFCKLLGRDREELIGKSDYDFLLKAEADVFWEKDQLVLTTGITNENEEYLTNALGVVHLISTKKWLFVDDAGNKFLIGSIRESTKYRQVEAELHSSKQLLQLVMDNIPQAIFWKDRDSVYLGCNEKFAIAAGVGSPEKIVGKTDHDLAWKKEDADWYQECDRRVIESQRPEYGLIETQLQADGRQRWVETNRMLLCDQGGKIIGILGNFADITIRKEAELALQQLNNQLEDRVEERTAELSRAIAQLEQEVSERLAALRELTLLETRQRSSQQLLQLVMDNIPQLIFWKDSNLTYLGCNQNFARVAGLDSPENIVGLTDYDLPWTKEESDWYQECDRRVMESGIAELHIIETQQQIEGKLTWADTNKIPLRDAQGNVVGILGTYEDITERKRTEEALHQSEANFQKLSANVPGMLYQFRLQPDGSVSFPYVNSGSYELCGLTPEEIFADPQAIISLMHPDELQEFQQSVAISAQTLQPWLWERRMFLPGEQIKWVQAASRPELQADGSIIWDGLMMDITRSKEAEEALQQAYAELERRVEERTKELARSNQALQAEINERQQIEIELRASQQRLAMLIQQTPIGVIEWNTKLEIQEWNPAAEKIFGYSRSEVLGCYFKFLVPDIAREYVDLVMTALLEAPEKILGVNENLTKDNRTIICEWYNNPLVADNGEVISIASMVLDITERKQAEQRLKQQAFDLETAIQELQHTQMQLIQSEKMSGLGQLVAGVAHEINNPVNFIYGNLTHANDYIQDLMTLVRLYQQYYSDPAPQIQEIVAEIDLEFLIEDLPKLLKSIEIGAQRIREIVVSLRTFSRMDEAEMKEVNIHEGIDSTLMILDHRVKATPGRCGIQVVKEYGNLPLVECYAGQLNQVFMNILANAIDALEESISTQKMSNNPQIHIRTQFLEANKVTISIADNGVGIPEEVQNRLFDPFFTTKPIGKGTGMGLSISYQIISQRHGGSLECFSQLGNGSEFVITIPLHQ</sequence>
<dbReference type="KEGG" id="csg:Cylst_4442"/>
<keyword evidence="6" id="KW-0902">Two-component regulatory system</keyword>
<keyword evidence="5" id="KW-0418">Kinase</keyword>
<dbReference type="SMART" id="SM00387">
    <property type="entry name" value="HATPase_c"/>
    <property type="match status" value="1"/>
</dbReference>
<evidence type="ECO:0000256" key="2">
    <source>
        <dbReference type="ARBA" id="ARBA00012438"/>
    </source>
</evidence>
<dbReference type="PROSITE" id="PS50113">
    <property type="entry name" value="PAC"/>
    <property type="match status" value="4"/>
</dbReference>
<dbReference type="Pfam" id="PF08447">
    <property type="entry name" value="PAS_3"/>
    <property type="match status" value="1"/>
</dbReference>
<evidence type="ECO:0000256" key="1">
    <source>
        <dbReference type="ARBA" id="ARBA00000085"/>
    </source>
</evidence>
<dbReference type="SMART" id="SM00091">
    <property type="entry name" value="PAS"/>
    <property type="match status" value="5"/>
</dbReference>
<dbReference type="Gene3D" id="3.30.450.20">
    <property type="entry name" value="PAS domain"/>
    <property type="match status" value="5"/>
</dbReference>
<dbReference type="EC" id="2.7.13.3" evidence="2"/>
<dbReference type="NCBIfam" id="TIGR00229">
    <property type="entry name" value="sensory_box"/>
    <property type="match status" value="4"/>
</dbReference>
<dbReference type="Pfam" id="PF00989">
    <property type="entry name" value="PAS"/>
    <property type="match status" value="2"/>
</dbReference>
<feature type="domain" description="PAS" evidence="9">
    <location>
        <begin position="26"/>
        <end position="96"/>
    </location>
</feature>
<dbReference type="InterPro" id="IPR036097">
    <property type="entry name" value="HisK_dim/P_sf"/>
</dbReference>
<dbReference type="SUPFAM" id="SSF47384">
    <property type="entry name" value="Homodimeric domain of signal transducing histidine kinase"/>
    <property type="match status" value="1"/>
</dbReference>
<dbReference type="SUPFAM" id="SSF55785">
    <property type="entry name" value="PYP-like sensor domain (PAS domain)"/>
    <property type="match status" value="5"/>
</dbReference>
<dbReference type="InterPro" id="IPR036890">
    <property type="entry name" value="HATPase_C_sf"/>
</dbReference>
<dbReference type="eggNOG" id="COG3829">
    <property type="taxonomic scope" value="Bacteria"/>
</dbReference>
<evidence type="ECO:0000313" key="12">
    <source>
        <dbReference type="Proteomes" id="UP000010475"/>
    </source>
</evidence>
<dbReference type="InterPro" id="IPR000014">
    <property type="entry name" value="PAS"/>
</dbReference>
<keyword evidence="4" id="KW-0808">Transferase</keyword>
<dbReference type="HOGENOM" id="CLU_000445_114_39_3"/>
<gene>
    <name evidence="11" type="ORF">Cylst_4442</name>
</gene>
<feature type="domain" description="PAC" evidence="10">
    <location>
        <begin position="692"/>
        <end position="750"/>
    </location>
</feature>
<keyword evidence="7" id="KW-0175">Coiled coil</keyword>
<dbReference type="Gene3D" id="3.30.565.10">
    <property type="entry name" value="Histidine kinase-like ATPase, C-terminal domain"/>
    <property type="match status" value="1"/>
</dbReference>
<keyword evidence="3" id="KW-0597">Phosphoprotein</keyword>
<feature type="coiled-coil region" evidence="7">
    <location>
        <begin position="270"/>
        <end position="319"/>
    </location>
</feature>
<dbReference type="InterPro" id="IPR035965">
    <property type="entry name" value="PAS-like_dom_sf"/>
</dbReference>
<protein>
    <recommendedName>
        <fullName evidence="2">histidine kinase</fullName>
        <ecNumber evidence="2">2.7.13.3</ecNumber>
    </recommendedName>
</protein>
<keyword evidence="12" id="KW-1185">Reference proteome</keyword>
<proteinExistence type="predicted"/>
<dbReference type="GO" id="GO:0006355">
    <property type="term" value="P:regulation of DNA-templated transcription"/>
    <property type="evidence" value="ECO:0007669"/>
    <property type="project" value="InterPro"/>
</dbReference>
<evidence type="ECO:0000256" key="4">
    <source>
        <dbReference type="ARBA" id="ARBA00022679"/>
    </source>
</evidence>
<accession>K9X4D8</accession>
<feature type="domain" description="PAC" evidence="10">
    <location>
        <begin position="534"/>
        <end position="585"/>
    </location>
</feature>
<evidence type="ECO:0000259" key="10">
    <source>
        <dbReference type="PROSITE" id="PS50113"/>
    </source>
</evidence>
<feature type="domain" description="Histidine kinase" evidence="8">
    <location>
        <begin position="784"/>
        <end position="1038"/>
    </location>
</feature>
<dbReference type="InterPro" id="IPR013655">
    <property type="entry name" value="PAS_fold_3"/>
</dbReference>
<dbReference type="Pfam" id="PF08448">
    <property type="entry name" value="PAS_4"/>
    <property type="match status" value="2"/>
</dbReference>
<name>K9X4D8_9NOST</name>
<dbReference type="RefSeq" id="WP_015209769.1">
    <property type="nucleotide sequence ID" value="NC_019757.1"/>
</dbReference>
<dbReference type="InterPro" id="IPR013656">
    <property type="entry name" value="PAS_4"/>
</dbReference>
<dbReference type="OrthoDB" id="9773246at2"/>
<dbReference type="eggNOG" id="COG4191">
    <property type="taxonomic scope" value="Bacteria"/>
</dbReference>
<dbReference type="PROSITE" id="PS50112">
    <property type="entry name" value="PAS"/>
    <property type="match status" value="3"/>
</dbReference>